<proteinExistence type="predicted"/>
<feature type="transmembrane region" description="Helical" evidence="1">
    <location>
        <begin position="21"/>
        <end position="37"/>
    </location>
</feature>
<sequence length="122" mass="14003">MRLRLFAPRAEKILSCRGREIVALSLFYLLVYTPFVYRRNPPMLYCVCPCVTMQHEYVANANRAPPPPGQKTQLHICTLENRDDTKACRTYIFSRPEIVTPLTPNDVTSPNSTVILFLSRSQ</sequence>
<keyword evidence="1" id="KW-1133">Transmembrane helix</keyword>
<protein>
    <submittedName>
        <fullName evidence="2">Uncharacterized protein</fullName>
    </submittedName>
</protein>
<name>A0A317X701_9EURO</name>
<dbReference type="EMBL" id="MSFL01000001">
    <property type="protein sequence ID" value="PWY92370.1"/>
    <property type="molecule type" value="Genomic_DNA"/>
</dbReference>
<organism evidence="2 3">
    <name type="scientific">Aspergillus heteromorphus CBS 117.55</name>
    <dbReference type="NCBI Taxonomy" id="1448321"/>
    <lineage>
        <taxon>Eukaryota</taxon>
        <taxon>Fungi</taxon>
        <taxon>Dikarya</taxon>
        <taxon>Ascomycota</taxon>
        <taxon>Pezizomycotina</taxon>
        <taxon>Eurotiomycetes</taxon>
        <taxon>Eurotiomycetidae</taxon>
        <taxon>Eurotiales</taxon>
        <taxon>Aspergillaceae</taxon>
        <taxon>Aspergillus</taxon>
        <taxon>Aspergillus subgen. Circumdati</taxon>
    </lineage>
</organism>
<keyword evidence="3" id="KW-1185">Reference proteome</keyword>
<evidence type="ECO:0000313" key="3">
    <source>
        <dbReference type="Proteomes" id="UP000247233"/>
    </source>
</evidence>
<keyword evidence="1" id="KW-0472">Membrane</keyword>
<dbReference type="RefSeq" id="XP_025404109.1">
    <property type="nucleotide sequence ID" value="XM_025548754.1"/>
</dbReference>
<dbReference type="GeneID" id="37070991"/>
<evidence type="ECO:0000313" key="2">
    <source>
        <dbReference type="EMBL" id="PWY92370.1"/>
    </source>
</evidence>
<comment type="caution">
    <text evidence="2">The sequence shown here is derived from an EMBL/GenBank/DDBJ whole genome shotgun (WGS) entry which is preliminary data.</text>
</comment>
<accession>A0A317X701</accession>
<dbReference type="AlphaFoldDB" id="A0A317X701"/>
<gene>
    <name evidence="2" type="ORF">BO70DRAFT_8267</name>
</gene>
<evidence type="ECO:0000256" key="1">
    <source>
        <dbReference type="SAM" id="Phobius"/>
    </source>
</evidence>
<dbReference type="Proteomes" id="UP000247233">
    <property type="component" value="Unassembled WGS sequence"/>
</dbReference>
<reference evidence="2 3" key="1">
    <citation type="submission" date="2016-12" db="EMBL/GenBank/DDBJ databases">
        <title>The genomes of Aspergillus section Nigri reveals drivers in fungal speciation.</title>
        <authorList>
            <consortium name="DOE Joint Genome Institute"/>
            <person name="Vesth T.C."/>
            <person name="Nybo J."/>
            <person name="Theobald S."/>
            <person name="Brandl J."/>
            <person name="Frisvad J.C."/>
            <person name="Nielsen K.F."/>
            <person name="Lyhne E.K."/>
            <person name="Kogle M.E."/>
            <person name="Kuo A."/>
            <person name="Riley R."/>
            <person name="Clum A."/>
            <person name="Nolan M."/>
            <person name="Lipzen A."/>
            <person name="Salamov A."/>
            <person name="Henrissat B."/>
            <person name="Wiebenga A."/>
            <person name="De Vries R.P."/>
            <person name="Grigoriev I.V."/>
            <person name="Mortensen U.H."/>
            <person name="Andersen M.R."/>
            <person name="Baker S.E."/>
        </authorList>
    </citation>
    <scope>NUCLEOTIDE SEQUENCE [LARGE SCALE GENOMIC DNA]</scope>
    <source>
        <strain evidence="2 3">CBS 117.55</strain>
    </source>
</reference>
<keyword evidence="1" id="KW-0812">Transmembrane</keyword>
<dbReference type="VEuPathDB" id="FungiDB:BO70DRAFT_8267"/>